<dbReference type="PROSITE" id="PS50943">
    <property type="entry name" value="HTH_CROC1"/>
    <property type="match status" value="1"/>
</dbReference>
<evidence type="ECO:0000313" key="4">
    <source>
        <dbReference type="Proteomes" id="UP000184440"/>
    </source>
</evidence>
<dbReference type="InterPro" id="IPR010982">
    <property type="entry name" value="Lambda_DNA-bd_dom_sf"/>
</dbReference>
<dbReference type="Proteomes" id="UP000184440">
    <property type="component" value="Unassembled WGS sequence"/>
</dbReference>
<dbReference type="InterPro" id="IPR011051">
    <property type="entry name" value="RmlC_Cupin_sf"/>
</dbReference>
<feature type="domain" description="HTH cro/C1-type" evidence="2">
    <location>
        <begin position="20"/>
        <end position="74"/>
    </location>
</feature>
<dbReference type="CDD" id="cd02209">
    <property type="entry name" value="cupin_XRE_C"/>
    <property type="match status" value="1"/>
</dbReference>
<evidence type="ECO:0000259" key="2">
    <source>
        <dbReference type="PROSITE" id="PS50943"/>
    </source>
</evidence>
<protein>
    <submittedName>
        <fullName evidence="3">Transcriptional regulator, XRE family with cupin sensor</fullName>
    </submittedName>
</protein>
<dbReference type="InterPro" id="IPR001387">
    <property type="entry name" value="Cro/C1-type_HTH"/>
</dbReference>
<dbReference type="SUPFAM" id="SSF47413">
    <property type="entry name" value="lambda repressor-like DNA-binding domains"/>
    <property type="match status" value="1"/>
</dbReference>
<dbReference type="GO" id="GO:0003677">
    <property type="term" value="F:DNA binding"/>
    <property type="evidence" value="ECO:0007669"/>
    <property type="project" value="UniProtKB-KW"/>
</dbReference>
<dbReference type="STRING" id="134849.SAMN05443668_104258"/>
<dbReference type="RefSeq" id="WP_073257780.1">
    <property type="nucleotide sequence ID" value="NZ_FRCS01000004.1"/>
</dbReference>
<accession>A0A1M7Q778</accession>
<dbReference type="InterPro" id="IPR013096">
    <property type="entry name" value="Cupin_2"/>
</dbReference>
<dbReference type="SUPFAM" id="SSF51182">
    <property type="entry name" value="RmlC-like cupins"/>
    <property type="match status" value="1"/>
</dbReference>
<dbReference type="AlphaFoldDB" id="A0A1M7Q778"/>
<dbReference type="PANTHER" id="PTHR46797">
    <property type="entry name" value="HTH-TYPE TRANSCRIPTIONAL REGULATOR"/>
    <property type="match status" value="1"/>
</dbReference>
<dbReference type="Gene3D" id="2.60.120.10">
    <property type="entry name" value="Jelly Rolls"/>
    <property type="match status" value="1"/>
</dbReference>
<dbReference type="SMART" id="SM00530">
    <property type="entry name" value="HTH_XRE"/>
    <property type="match status" value="1"/>
</dbReference>
<name>A0A1M7Q778_9ACTN</name>
<keyword evidence="1" id="KW-0238">DNA-binding</keyword>
<dbReference type="OrthoDB" id="9805356at2"/>
<dbReference type="Gene3D" id="1.10.260.40">
    <property type="entry name" value="lambda repressor-like DNA-binding domains"/>
    <property type="match status" value="1"/>
</dbReference>
<dbReference type="CDD" id="cd00093">
    <property type="entry name" value="HTH_XRE"/>
    <property type="match status" value="1"/>
</dbReference>
<dbReference type="Pfam" id="PF07883">
    <property type="entry name" value="Cupin_2"/>
    <property type="match status" value="1"/>
</dbReference>
<dbReference type="GO" id="GO:0003700">
    <property type="term" value="F:DNA-binding transcription factor activity"/>
    <property type="evidence" value="ECO:0007669"/>
    <property type="project" value="TreeGrafter"/>
</dbReference>
<dbReference type="Pfam" id="PF01381">
    <property type="entry name" value="HTH_3"/>
    <property type="match status" value="1"/>
</dbReference>
<reference evidence="3 4" key="1">
    <citation type="submission" date="2016-11" db="EMBL/GenBank/DDBJ databases">
        <authorList>
            <person name="Jaros S."/>
            <person name="Januszkiewicz K."/>
            <person name="Wedrychowicz H."/>
        </authorList>
    </citation>
    <scope>NUCLEOTIDE SEQUENCE [LARGE SCALE GENOMIC DNA]</scope>
    <source>
        <strain evidence="3 4">DSM 46144</strain>
    </source>
</reference>
<evidence type="ECO:0000313" key="3">
    <source>
        <dbReference type="EMBL" id="SHN26412.1"/>
    </source>
</evidence>
<evidence type="ECO:0000256" key="1">
    <source>
        <dbReference type="ARBA" id="ARBA00023125"/>
    </source>
</evidence>
<dbReference type="InterPro" id="IPR050807">
    <property type="entry name" value="TransReg_Diox_bact_type"/>
</dbReference>
<dbReference type="PANTHER" id="PTHR46797:SF1">
    <property type="entry name" value="METHYLPHOSPHONATE SYNTHASE"/>
    <property type="match status" value="1"/>
</dbReference>
<dbReference type="InterPro" id="IPR014710">
    <property type="entry name" value="RmlC-like_jellyroll"/>
</dbReference>
<keyword evidence="4" id="KW-1185">Reference proteome</keyword>
<dbReference type="GO" id="GO:0005829">
    <property type="term" value="C:cytosol"/>
    <property type="evidence" value="ECO:0007669"/>
    <property type="project" value="TreeGrafter"/>
</dbReference>
<gene>
    <name evidence="3" type="ORF">SAMN05443668_104258</name>
</gene>
<organism evidence="3 4">
    <name type="scientific">Cryptosporangium aurantiacum</name>
    <dbReference type="NCBI Taxonomy" id="134849"/>
    <lineage>
        <taxon>Bacteria</taxon>
        <taxon>Bacillati</taxon>
        <taxon>Actinomycetota</taxon>
        <taxon>Actinomycetes</taxon>
        <taxon>Cryptosporangiales</taxon>
        <taxon>Cryptosporangiaceae</taxon>
        <taxon>Cryptosporangium</taxon>
    </lineage>
</organism>
<dbReference type="EMBL" id="FRCS01000004">
    <property type="protein sequence ID" value="SHN26412.1"/>
    <property type="molecule type" value="Genomic_DNA"/>
</dbReference>
<proteinExistence type="predicted"/>
<sequence length="203" mass="22228">MTGPRDDARPAIATLVGERVRSLRTSRHWSLDELAGRSGVSKGMVVQIEAGRTNPSIGTLVRIADAFGVTIARLVEDQRPPEIRVNGPAEYSVLWQGPAGGRATLFGGIDEPEFVEFWEWVLEPGEEQVSDDHAIGTREMAHVLTGSLTLRVGSVEVRVGAGQTALYPGDVPHVYRNDGAEQTRVHMVVTMPPGEFDRRAHRR</sequence>